<dbReference type="Proteomes" id="UP000797356">
    <property type="component" value="Chromosome 3"/>
</dbReference>
<feature type="domain" description="SMP" evidence="3">
    <location>
        <begin position="143"/>
        <end position="200"/>
    </location>
</feature>
<organism evidence="4 5">
    <name type="scientific">Cocos nucifera</name>
    <name type="common">Coconut palm</name>
    <dbReference type="NCBI Taxonomy" id="13894"/>
    <lineage>
        <taxon>Eukaryota</taxon>
        <taxon>Viridiplantae</taxon>
        <taxon>Streptophyta</taxon>
        <taxon>Embryophyta</taxon>
        <taxon>Tracheophyta</taxon>
        <taxon>Spermatophyta</taxon>
        <taxon>Magnoliopsida</taxon>
        <taxon>Liliopsida</taxon>
        <taxon>Arecaceae</taxon>
        <taxon>Arecoideae</taxon>
        <taxon>Cocoseae</taxon>
        <taxon>Attaleinae</taxon>
        <taxon>Cocos</taxon>
    </lineage>
</organism>
<evidence type="ECO:0000256" key="1">
    <source>
        <dbReference type="ARBA" id="ARBA00010733"/>
    </source>
</evidence>
<dbReference type="Pfam" id="PF04927">
    <property type="entry name" value="SMP"/>
    <property type="match status" value="3"/>
</dbReference>
<dbReference type="OrthoDB" id="2014755at2759"/>
<protein>
    <submittedName>
        <fullName evidence="4">Late embryogenesis abundant protein D-34</fullName>
    </submittedName>
</protein>
<evidence type="ECO:0000313" key="4">
    <source>
        <dbReference type="EMBL" id="KAG1333975.1"/>
    </source>
</evidence>
<reference evidence="4" key="1">
    <citation type="journal article" date="2017" name="Gigascience">
        <title>The genome draft of coconut (Cocos nucifera).</title>
        <authorList>
            <person name="Xiao Y."/>
            <person name="Xu P."/>
            <person name="Fan H."/>
            <person name="Baudouin L."/>
            <person name="Xia W."/>
            <person name="Bocs S."/>
            <person name="Xu J."/>
            <person name="Li Q."/>
            <person name="Guo A."/>
            <person name="Zhou L."/>
            <person name="Li J."/>
            <person name="Wu Y."/>
            <person name="Ma Z."/>
            <person name="Armero A."/>
            <person name="Issali A.E."/>
            <person name="Liu N."/>
            <person name="Peng M."/>
            <person name="Yang Y."/>
        </authorList>
    </citation>
    <scope>NUCLEOTIDE SEQUENCE</scope>
    <source>
        <tissue evidence="4">Spear leaf of Hainan Tall coconut</tissue>
    </source>
</reference>
<dbReference type="InterPro" id="IPR007011">
    <property type="entry name" value="LEA_SMP_dom"/>
</dbReference>
<evidence type="ECO:0000259" key="3">
    <source>
        <dbReference type="Pfam" id="PF04927"/>
    </source>
</evidence>
<feature type="domain" description="SMP" evidence="3">
    <location>
        <begin position="208"/>
        <end position="266"/>
    </location>
</feature>
<proteinExistence type="inferred from homology"/>
<evidence type="ECO:0000256" key="2">
    <source>
        <dbReference type="ARBA" id="ARBA00022737"/>
    </source>
</evidence>
<dbReference type="AlphaFoldDB" id="A0A8K0I186"/>
<sequence length="269" mass="28320">MSQEQPRRAQLNQAEVYAQAQGEPIKYGDVFLVQGELARETIAPLDAAMMQSAENQVLGQTQKGGAASVMQSAADRNEQAGLVGHCEVSDLPADLGVAVTETDFPGRRIVTEAVGGQVVGKYEEPAPVGMGTMPAAVQQGDAITIGEALETTAITAGEKPVEQSDAAAIQAGEVRATRTNEVLPGGVSAQAQSAATANTRVMRDEDKVKIRDVLSDATTRLPADKAATREDADRVAVSEMRNDPDMATHPEGVAANVAEAARLNRDRRF</sequence>
<reference evidence="4" key="2">
    <citation type="submission" date="2019-07" db="EMBL/GenBank/DDBJ databases">
        <authorList>
            <person name="Yang Y."/>
            <person name="Bocs S."/>
            <person name="Baudouin L."/>
        </authorList>
    </citation>
    <scope>NUCLEOTIDE SEQUENCE</scope>
    <source>
        <tissue evidence="4">Spear leaf of Hainan Tall coconut</tissue>
    </source>
</reference>
<gene>
    <name evidence="4" type="ORF">COCNU_03G000940</name>
</gene>
<evidence type="ECO:0000313" key="5">
    <source>
        <dbReference type="Proteomes" id="UP000797356"/>
    </source>
</evidence>
<comment type="similarity">
    <text evidence="1">Belongs to the LEA type SMP family.</text>
</comment>
<keyword evidence="2" id="KW-0677">Repeat</keyword>
<dbReference type="PANTHER" id="PTHR31174:SF7">
    <property type="entry name" value="LATE EMBRYOGENESIS ABUNDANT PROTEIN 31-RELATED"/>
    <property type="match status" value="1"/>
</dbReference>
<dbReference type="EMBL" id="CM017874">
    <property type="protein sequence ID" value="KAG1333975.1"/>
    <property type="molecule type" value="Genomic_DNA"/>
</dbReference>
<dbReference type="InterPro" id="IPR042971">
    <property type="entry name" value="LEA_SMP"/>
</dbReference>
<feature type="domain" description="SMP" evidence="3">
    <location>
        <begin position="25"/>
        <end position="79"/>
    </location>
</feature>
<name>A0A8K0I186_COCNU</name>
<keyword evidence="5" id="KW-1185">Reference proteome</keyword>
<comment type="caution">
    <text evidence="4">The sequence shown here is derived from an EMBL/GenBank/DDBJ whole genome shotgun (WGS) entry which is preliminary data.</text>
</comment>
<dbReference type="PANTHER" id="PTHR31174">
    <property type="entry name" value="SEED MATURATION FAMILY PROTEIN"/>
    <property type="match status" value="1"/>
</dbReference>
<accession>A0A8K0I186</accession>